<protein>
    <submittedName>
        <fullName evidence="1">Uncharacterized protein</fullName>
    </submittedName>
</protein>
<sequence>MNNSPALVADPFLKVFVHAFIPHSTTRALSDLVGG</sequence>
<dbReference type="Proteomes" id="UP000856022">
    <property type="component" value="Unassembled WGS sequence"/>
</dbReference>
<name>A0A2R9VSH3_VIBPH</name>
<evidence type="ECO:0000313" key="1">
    <source>
        <dbReference type="EMBL" id="HAS6677588.1"/>
    </source>
</evidence>
<evidence type="ECO:0000313" key="2">
    <source>
        <dbReference type="EMBL" id="QHH11963.1"/>
    </source>
</evidence>
<reference evidence="1" key="3">
    <citation type="submission" date="2019-12" db="EMBL/GenBank/DDBJ databases">
        <authorList>
            <consortium name="NCBI Pathogen Detection Project"/>
        </authorList>
    </citation>
    <scope>NUCLEOTIDE SEQUENCE</scope>
    <source>
        <strain evidence="1">1930</strain>
    </source>
</reference>
<reference evidence="2 3" key="2">
    <citation type="submission" date="2018-12" db="EMBL/GenBank/DDBJ databases">
        <title>Genomic insights into the evolutionary origins and pathogenicity of five Vibrio parahaemolyticus strains isolated from the shrimp with acute hepatopancreatic necrosis disease (AHPND).</title>
        <authorList>
            <person name="Yang Q."/>
            <person name="Dong X."/>
            <person name="Xie G."/>
            <person name="Fu S."/>
            <person name="Zou P."/>
            <person name="Sun J."/>
            <person name="Wang Y."/>
            <person name="Huang J."/>
        </authorList>
    </citation>
    <scope>NUCLEOTIDE SEQUENCE [LARGE SCALE GENOMIC DNA]</scope>
    <source>
        <strain evidence="2 3">20160303005-1</strain>
    </source>
</reference>
<evidence type="ECO:0000313" key="3">
    <source>
        <dbReference type="Proteomes" id="UP000464718"/>
    </source>
</evidence>
<dbReference type="EMBL" id="DACQKT010000004">
    <property type="protein sequence ID" value="HAS6677588.1"/>
    <property type="molecule type" value="Genomic_DNA"/>
</dbReference>
<accession>A0A2R9VSH3</accession>
<dbReference type="AlphaFoldDB" id="A0A2R9VSH3"/>
<dbReference type="EMBL" id="CP034299">
    <property type="protein sequence ID" value="QHH11963.1"/>
    <property type="molecule type" value="Genomic_DNA"/>
</dbReference>
<gene>
    <name evidence="2" type="ORF">EHC69_21975</name>
    <name evidence="1" type="ORF">I7278_12280</name>
</gene>
<proteinExistence type="predicted"/>
<reference evidence="1" key="1">
    <citation type="journal article" date="2018" name="Genome Biol.">
        <title>SKESA: strategic k-mer extension for scrupulous assemblies.</title>
        <authorList>
            <person name="Souvorov A."/>
            <person name="Agarwala R."/>
            <person name="Lipman D.J."/>
        </authorList>
    </citation>
    <scope>NUCLEOTIDE SEQUENCE</scope>
    <source>
        <strain evidence="1">1930</strain>
    </source>
</reference>
<organism evidence="1">
    <name type="scientific">Vibrio parahaemolyticus</name>
    <dbReference type="NCBI Taxonomy" id="670"/>
    <lineage>
        <taxon>Bacteria</taxon>
        <taxon>Pseudomonadati</taxon>
        <taxon>Pseudomonadota</taxon>
        <taxon>Gammaproteobacteria</taxon>
        <taxon>Vibrionales</taxon>
        <taxon>Vibrionaceae</taxon>
        <taxon>Vibrio</taxon>
    </lineage>
</organism>
<dbReference type="Proteomes" id="UP000464718">
    <property type="component" value="Chromosome ii"/>
</dbReference>